<feature type="region of interest" description="Disordered" evidence="1">
    <location>
        <begin position="365"/>
        <end position="494"/>
    </location>
</feature>
<evidence type="ECO:0000313" key="2">
    <source>
        <dbReference type="EMBL" id="CAH2400452.1"/>
    </source>
</evidence>
<sequence>MPIKFISATPAGLAYSSSSVRAGIDRRKALLRATAVLAGLSLLVLAAASPNHSYAQEQTSSAGTPHRQPLSEREMEVLVARIALYPDELVAAIAAASLYPLQIVEAERNLERVKTDPKLKPDKDWDGSVISLMNYPEIVKMMSDDLKWTQQLGEAVAYHQKDMLEAIQQLRERAVANGIIKSDDKTVVVEEHEKVIIKSAQADKVYIPVYRSEDLYDSGYASKRVSYYSDSYSSYYDPTATYYAGYVTGAAWAAAVDWYEGETWSGYGRWGKDVEINCDDCFNDRTFNGDISLNRVDWTKVDSSRVTFDKSQLTRLDHNTLFRNLKADGYNSLTKRAAELKLHGPETLPDSRQLMDGKSVLEGLKSATPGDRFGEIGRTPGTLAKPFAGKPGIAGARSKPLAGSRTNPMAGKLKSKTRIGARPRHPAPKRDIMRGRDPGAFSHGPRHRGPTRGGKPQFKRPIRGAGGLAGPPRPNVPSGLGGPPMPPFGGPPRL</sequence>
<organism evidence="2 3">
    <name type="scientific">Mesorhizobium ventifaucium</name>
    <dbReference type="NCBI Taxonomy" id="666020"/>
    <lineage>
        <taxon>Bacteria</taxon>
        <taxon>Pseudomonadati</taxon>
        <taxon>Pseudomonadota</taxon>
        <taxon>Alphaproteobacteria</taxon>
        <taxon>Hyphomicrobiales</taxon>
        <taxon>Phyllobacteriaceae</taxon>
        <taxon>Mesorhizobium</taxon>
    </lineage>
</organism>
<dbReference type="Pfam" id="PF11737">
    <property type="entry name" value="DUF3300"/>
    <property type="match status" value="1"/>
</dbReference>
<comment type="caution">
    <text evidence="2">The sequence shown here is derived from an EMBL/GenBank/DDBJ whole genome shotgun (WGS) entry which is preliminary data.</text>
</comment>
<feature type="compositionally biased region" description="Pro residues" evidence="1">
    <location>
        <begin position="483"/>
        <end position="494"/>
    </location>
</feature>
<reference evidence="2" key="1">
    <citation type="submission" date="2022-03" db="EMBL/GenBank/DDBJ databases">
        <authorList>
            <person name="Brunel B."/>
        </authorList>
    </citation>
    <scope>NUCLEOTIDE SEQUENCE</scope>
    <source>
        <strain evidence="2">STM4922sample</strain>
    </source>
</reference>
<dbReference type="EMBL" id="CAKXZS010000017">
    <property type="protein sequence ID" value="CAH2400452.1"/>
    <property type="molecule type" value="Genomic_DNA"/>
</dbReference>
<feature type="compositionally biased region" description="Basic residues" evidence="1">
    <location>
        <begin position="413"/>
        <end position="427"/>
    </location>
</feature>
<accession>A0ABN8JSN0</accession>
<keyword evidence="3" id="KW-1185">Reference proteome</keyword>
<evidence type="ECO:0008006" key="4">
    <source>
        <dbReference type="Google" id="ProtNLM"/>
    </source>
</evidence>
<dbReference type="InterPro" id="IPR021728">
    <property type="entry name" value="DUF3300"/>
</dbReference>
<dbReference type="PANTHER" id="PTHR40269:SF1">
    <property type="entry name" value="OUTER MEMBRANE PROTEIN"/>
    <property type="match status" value="1"/>
</dbReference>
<dbReference type="Proteomes" id="UP001152604">
    <property type="component" value="Unassembled WGS sequence"/>
</dbReference>
<dbReference type="RefSeq" id="WP_254025430.1">
    <property type="nucleotide sequence ID" value="NZ_CAKXZS010000017.1"/>
</dbReference>
<protein>
    <recommendedName>
        <fullName evidence="4">DUF3300 domain-containing protein</fullName>
    </recommendedName>
</protein>
<dbReference type="PANTHER" id="PTHR40269">
    <property type="entry name" value="OUTER MEMBRANE PROTEIN-RELATED"/>
    <property type="match status" value="1"/>
</dbReference>
<name>A0ABN8JSN0_9HYPH</name>
<evidence type="ECO:0000313" key="3">
    <source>
        <dbReference type="Proteomes" id="UP001152604"/>
    </source>
</evidence>
<gene>
    <name evidence="2" type="ORF">MES4922_240005</name>
</gene>
<evidence type="ECO:0000256" key="1">
    <source>
        <dbReference type="SAM" id="MobiDB-lite"/>
    </source>
</evidence>
<proteinExistence type="predicted"/>
<feature type="compositionally biased region" description="Basic and acidic residues" evidence="1">
    <location>
        <begin position="428"/>
        <end position="437"/>
    </location>
</feature>